<name>A0A5C0AYY1_9BURK</name>
<dbReference type="PANTHER" id="PTHR42993">
    <property type="entry name" value="MAOC-LIKE DEHYDRATASE DOMAIN-CONTAINING PROTEIN"/>
    <property type="match status" value="1"/>
</dbReference>
<dbReference type="Pfam" id="PF01575">
    <property type="entry name" value="MaoC_dehydratas"/>
    <property type="match status" value="1"/>
</dbReference>
<dbReference type="KEGG" id="pacr:FXN63_12865"/>
<proteinExistence type="predicted"/>
<dbReference type="OrthoDB" id="9801735at2"/>
<evidence type="ECO:0000313" key="3">
    <source>
        <dbReference type="Proteomes" id="UP000325161"/>
    </source>
</evidence>
<organism evidence="2 3">
    <name type="scientific">Pigmentiphaga aceris</name>
    <dbReference type="NCBI Taxonomy" id="1940612"/>
    <lineage>
        <taxon>Bacteria</taxon>
        <taxon>Pseudomonadati</taxon>
        <taxon>Pseudomonadota</taxon>
        <taxon>Betaproteobacteria</taxon>
        <taxon>Burkholderiales</taxon>
        <taxon>Alcaligenaceae</taxon>
        <taxon>Pigmentiphaga</taxon>
    </lineage>
</organism>
<feature type="domain" description="MaoC-like" evidence="1">
    <location>
        <begin position="26"/>
        <end position="142"/>
    </location>
</feature>
<sequence>MPSDSAPSPAIPDLIYADPAVRDLSARVGHELGVSDWFVVTQTQVDMFAEATQDFQFIHVDPARARRDSPFGGTIAHGFLSLSLLSAMSFQVLPQIPGSIGINYGFDKVRFLTPVRVGTRVRGRFTLAALTPRTPTEFMTRYSVTVEIDAAERPALAAEWLTMTILKG</sequence>
<dbReference type="InterPro" id="IPR039375">
    <property type="entry name" value="NodN-like"/>
</dbReference>
<accession>A0A5C0AYY1</accession>
<dbReference type="RefSeq" id="WP_148815406.1">
    <property type="nucleotide sequence ID" value="NZ_CP043046.1"/>
</dbReference>
<dbReference type="Gene3D" id="3.10.129.10">
    <property type="entry name" value="Hotdog Thioesterase"/>
    <property type="match status" value="1"/>
</dbReference>
<keyword evidence="3" id="KW-1185">Reference proteome</keyword>
<dbReference type="Proteomes" id="UP000325161">
    <property type="component" value="Chromosome"/>
</dbReference>
<evidence type="ECO:0000313" key="2">
    <source>
        <dbReference type="EMBL" id="QEI06623.1"/>
    </source>
</evidence>
<dbReference type="EMBL" id="CP043046">
    <property type="protein sequence ID" value="QEI06623.1"/>
    <property type="molecule type" value="Genomic_DNA"/>
</dbReference>
<dbReference type="PANTHER" id="PTHR42993:SF1">
    <property type="entry name" value="MAOC-LIKE DEHYDRATASE DOMAIN-CONTAINING PROTEIN"/>
    <property type="match status" value="1"/>
</dbReference>
<protein>
    <submittedName>
        <fullName evidence="2">MaoC family dehydratase</fullName>
    </submittedName>
</protein>
<dbReference type="AlphaFoldDB" id="A0A5C0AYY1"/>
<dbReference type="InterPro" id="IPR029069">
    <property type="entry name" value="HotDog_dom_sf"/>
</dbReference>
<evidence type="ECO:0000259" key="1">
    <source>
        <dbReference type="Pfam" id="PF01575"/>
    </source>
</evidence>
<dbReference type="CDD" id="cd03450">
    <property type="entry name" value="NodN"/>
    <property type="match status" value="1"/>
</dbReference>
<reference evidence="2 3" key="1">
    <citation type="submission" date="2019-08" db="EMBL/GenBank/DDBJ databases">
        <title>Amphibian skin-associated Pigmentiphaga: genome sequence and occurrence across geography and hosts.</title>
        <authorList>
            <person name="Bletz M.C."/>
            <person name="Bunk B."/>
            <person name="Sproeer C."/>
            <person name="Biwer P."/>
            <person name="Reiter S."/>
            <person name="Rabemananjara F.C.E."/>
            <person name="Schulz S."/>
            <person name="Overmann J."/>
            <person name="Vences M."/>
        </authorList>
    </citation>
    <scope>NUCLEOTIDE SEQUENCE [LARGE SCALE GENOMIC DNA]</scope>
    <source>
        <strain evidence="2 3">Mada1488</strain>
    </source>
</reference>
<dbReference type="InterPro" id="IPR002539">
    <property type="entry name" value="MaoC-like_dom"/>
</dbReference>
<dbReference type="SUPFAM" id="SSF54637">
    <property type="entry name" value="Thioesterase/thiol ester dehydrase-isomerase"/>
    <property type="match status" value="1"/>
</dbReference>
<gene>
    <name evidence="2" type="ORF">FXN63_12865</name>
</gene>